<proteinExistence type="predicted"/>
<protein>
    <submittedName>
        <fullName evidence="1">Uncharacterized protein</fullName>
    </submittedName>
</protein>
<keyword evidence="2" id="KW-1185">Reference proteome</keyword>
<evidence type="ECO:0000313" key="1">
    <source>
        <dbReference type="EMBL" id="MCJ8733687.1"/>
    </source>
</evidence>
<dbReference type="EMBL" id="CM040980">
    <property type="protein sequence ID" value="MCJ8733687.1"/>
    <property type="molecule type" value="Genomic_DNA"/>
</dbReference>
<reference evidence="1" key="1">
    <citation type="submission" date="2020-02" db="EMBL/GenBank/DDBJ databases">
        <title>Genome sequencing of the panga catfish, Pangasius djambal.</title>
        <authorList>
            <person name="Wen M."/>
            <person name="Zahm M."/>
            <person name="Roques C."/>
            <person name="Cabau C."/>
            <person name="Klopp C."/>
            <person name="Donnadieu C."/>
            <person name="Jouanno E."/>
            <person name="Avarre J.-C."/>
            <person name="Campet M."/>
            <person name="Ha T."/>
            <person name="Dugue R."/>
            <person name="Lampietro C."/>
            <person name="Louis A."/>
            <person name="Herpin A."/>
            <person name="Echchiki A."/>
            <person name="Berthelot C."/>
            <person name="Parey E."/>
            <person name="Roest-Crollius H."/>
            <person name="Braasch I."/>
            <person name="Postlethwait J.H."/>
            <person name="Bobe J."/>
            <person name="Montfort J."/>
            <person name="Bouchez O."/>
            <person name="Begum T."/>
            <person name="Schartl M."/>
            <person name="Gustiano R."/>
            <person name="Guiguen Y."/>
        </authorList>
    </citation>
    <scope>NUCLEOTIDE SEQUENCE</scope>
    <source>
        <strain evidence="1">Pdj_M5554</strain>
    </source>
</reference>
<gene>
    <name evidence="1" type="ORF">PDJAM_G00226450</name>
</gene>
<evidence type="ECO:0000313" key="2">
    <source>
        <dbReference type="Proteomes" id="UP000830395"/>
    </source>
</evidence>
<organism evidence="1 2">
    <name type="scientific">Pangasius djambal</name>
    <dbReference type="NCBI Taxonomy" id="1691987"/>
    <lineage>
        <taxon>Eukaryota</taxon>
        <taxon>Metazoa</taxon>
        <taxon>Chordata</taxon>
        <taxon>Craniata</taxon>
        <taxon>Vertebrata</taxon>
        <taxon>Euteleostomi</taxon>
        <taxon>Actinopterygii</taxon>
        <taxon>Neopterygii</taxon>
        <taxon>Teleostei</taxon>
        <taxon>Ostariophysi</taxon>
        <taxon>Siluriformes</taxon>
        <taxon>Pangasiidae</taxon>
        <taxon>Pangasius</taxon>
    </lineage>
</organism>
<comment type="caution">
    <text evidence="1">The sequence shown here is derived from an EMBL/GenBank/DDBJ whole genome shotgun (WGS) entry which is preliminary data.</text>
</comment>
<accession>A0ACC5YEB3</accession>
<dbReference type="Proteomes" id="UP000830395">
    <property type="component" value="Chromosome 6"/>
</dbReference>
<name>A0ACC5YEB3_9TELE</name>
<sequence length="427" mass="49917">MGLPTLEFSDSVLDSPAFRDRLKNHELELENTNKFIKELIKDGNALIGALRNLSESVLKFAQSLQEFQFECIGDAETDDEVNIAQSFKEFSQLLNTVEEERRRLIQNADDVLITPLEKFRTEQIGAAKEGRKKFIKESEKYYSSLEKHLNLSSKKKESLLQEADAQIDKERLLFYDASLEYVFKIQEVQEKKKFEFVEPLLAFLQGLFTFYHEGYELAQEFEPYKQQLQFNLQNTRNNFLSTKQEVEKLMNRVRSADQDQKPPGQWTMEGYLYIQEKRPLGCAWTRHYCTYDKASKTFTVNNTETKTTNKQSDVVLNPPEVFKLKSCIRRKTDSIDKRFCFDVEVVERNAVCRGTLFRPLQFFCKVRHGIITLQALSESNRRMWLEAMDGKEPALSESNRRMWLEAMDGKEPIYNLPAVLSKKDESE</sequence>